<evidence type="ECO:0000256" key="9">
    <source>
        <dbReference type="ARBA" id="ARBA00048743"/>
    </source>
</evidence>
<dbReference type="NCBIfam" id="TIGR00041">
    <property type="entry name" value="DTMP_kinase"/>
    <property type="match status" value="1"/>
</dbReference>
<evidence type="ECO:0000256" key="3">
    <source>
        <dbReference type="ARBA" id="ARBA00017144"/>
    </source>
</evidence>
<sequence length="213" mass="23615">MKGVFITFEGPDGSGKTTQLHRLAEHLRRLGQDPLVTREPGGTAIGDKIREIILSPENKEMADPSEVLLYAASRAQHVQEKILPALEQGRLVICDRFVDASVAYQAYGLGMNREAVEAINRFATSGLKPDRTYLLDVSPEVSRERLLNRAGGGSPAVLDRIEQKGLEYHRKVREGFFAIAEAEPVRVRLVKADRSPDAIFAEILEDCLQLLPL</sequence>
<keyword evidence="6 11" id="KW-0547">Nucleotide-binding</keyword>
<evidence type="ECO:0000313" key="14">
    <source>
        <dbReference type="Proteomes" id="UP001305702"/>
    </source>
</evidence>
<dbReference type="EC" id="2.7.4.9" evidence="2 11"/>
<dbReference type="Gene3D" id="3.40.50.300">
    <property type="entry name" value="P-loop containing nucleotide triphosphate hydrolases"/>
    <property type="match status" value="1"/>
</dbReference>
<keyword evidence="8 11" id="KW-0067">ATP-binding</keyword>
<comment type="similarity">
    <text evidence="1 11">Belongs to the thymidylate kinase family.</text>
</comment>
<dbReference type="GO" id="GO:0005524">
    <property type="term" value="F:ATP binding"/>
    <property type="evidence" value="ECO:0007669"/>
    <property type="project" value="UniProtKB-UniRule"/>
</dbReference>
<dbReference type="SUPFAM" id="SSF52540">
    <property type="entry name" value="P-loop containing nucleoside triphosphate hydrolases"/>
    <property type="match status" value="1"/>
</dbReference>
<keyword evidence="14" id="KW-1185">Reference proteome</keyword>
<dbReference type="Proteomes" id="UP001305702">
    <property type="component" value="Chromosome"/>
</dbReference>
<reference evidence="13 14" key="1">
    <citation type="submission" date="2022-02" db="EMBL/GenBank/DDBJ databases">
        <title>Paenibacillus sp. MBLB1776 Whole Genome Shotgun Sequencing.</title>
        <authorList>
            <person name="Hwang C.Y."/>
            <person name="Cho E.-S."/>
            <person name="Seo M.-J."/>
        </authorList>
    </citation>
    <scope>NUCLEOTIDE SEQUENCE [LARGE SCALE GENOMIC DNA]</scope>
    <source>
        <strain evidence="13 14">MBLB1776</strain>
    </source>
</reference>
<dbReference type="PANTHER" id="PTHR10344">
    <property type="entry name" value="THYMIDYLATE KINASE"/>
    <property type="match status" value="1"/>
</dbReference>
<name>A0AA96RDQ9_9BACL</name>
<dbReference type="Pfam" id="PF02223">
    <property type="entry name" value="Thymidylate_kin"/>
    <property type="match status" value="1"/>
</dbReference>
<protein>
    <recommendedName>
        <fullName evidence="3 11">Thymidylate kinase</fullName>
        <ecNumber evidence="2 11">2.7.4.9</ecNumber>
    </recommendedName>
    <alternativeName>
        <fullName evidence="11">dTMP kinase</fullName>
    </alternativeName>
</protein>
<dbReference type="KEGG" id="paun:MJA45_00815"/>
<dbReference type="GO" id="GO:0006227">
    <property type="term" value="P:dUDP biosynthetic process"/>
    <property type="evidence" value="ECO:0007669"/>
    <property type="project" value="TreeGrafter"/>
</dbReference>
<comment type="function">
    <text evidence="10 11">Phosphorylation of dTMP to form dTDP in both de novo and salvage pathways of dTTP synthesis.</text>
</comment>
<dbReference type="HAMAP" id="MF_00165">
    <property type="entry name" value="Thymidylate_kinase"/>
    <property type="match status" value="1"/>
</dbReference>
<evidence type="ECO:0000256" key="8">
    <source>
        <dbReference type="ARBA" id="ARBA00022840"/>
    </source>
</evidence>
<dbReference type="InterPro" id="IPR018094">
    <property type="entry name" value="Thymidylate_kinase"/>
</dbReference>
<evidence type="ECO:0000256" key="4">
    <source>
        <dbReference type="ARBA" id="ARBA00022679"/>
    </source>
</evidence>
<evidence type="ECO:0000256" key="10">
    <source>
        <dbReference type="ARBA" id="ARBA00057735"/>
    </source>
</evidence>
<keyword evidence="7 11" id="KW-0418">Kinase</keyword>
<evidence type="ECO:0000256" key="6">
    <source>
        <dbReference type="ARBA" id="ARBA00022741"/>
    </source>
</evidence>
<proteinExistence type="inferred from homology"/>
<evidence type="ECO:0000313" key="13">
    <source>
        <dbReference type="EMBL" id="WNQ11650.1"/>
    </source>
</evidence>
<evidence type="ECO:0000256" key="7">
    <source>
        <dbReference type="ARBA" id="ARBA00022777"/>
    </source>
</evidence>
<comment type="catalytic activity">
    <reaction evidence="9 11">
        <text>dTMP + ATP = dTDP + ADP</text>
        <dbReference type="Rhea" id="RHEA:13517"/>
        <dbReference type="ChEBI" id="CHEBI:30616"/>
        <dbReference type="ChEBI" id="CHEBI:58369"/>
        <dbReference type="ChEBI" id="CHEBI:63528"/>
        <dbReference type="ChEBI" id="CHEBI:456216"/>
        <dbReference type="EC" id="2.7.4.9"/>
    </reaction>
</comment>
<dbReference type="InterPro" id="IPR039430">
    <property type="entry name" value="Thymidylate_kin-like_dom"/>
</dbReference>
<dbReference type="GO" id="GO:0006235">
    <property type="term" value="P:dTTP biosynthetic process"/>
    <property type="evidence" value="ECO:0007669"/>
    <property type="project" value="UniProtKB-UniRule"/>
</dbReference>
<dbReference type="RefSeq" id="WP_315605427.1">
    <property type="nucleotide sequence ID" value="NZ_CP130318.1"/>
</dbReference>
<dbReference type="InterPro" id="IPR027417">
    <property type="entry name" value="P-loop_NTPase"/>
</dbReference>
<evidence type="ECO:0000256" key="2">
    <source>
        <dbReference type="ARBA" id="ARBA00012980"/>
    </source>
</evidence>
<organism evidence="13 14">
    <name type="scientific">Paenibacillus aurantius</name>
    <dbReference type="NCBI Taxonomy" id="2918900"/>
    <lineage>
        <taxon>Bacteria</taxon>
        <taxon>Bacillati</taxon>
        <taxon>Bacillota</taxon>
        <taxon>Bacilli</taxon>
        <taxon>Bacillales</taxon>
        <taxon>Paenibacillaceae</taxon>
        <taxon>Paenibacillus</taxon>
    </lineage>
</organism>
<evidence type="ECO:0000256" key="1">
    <source>
        <dbReference type="ARBA" id="ARBA00009776"/>
    </source>
</evidence>
<dbReference type="GO" id="GO:0005829">
    <property type="term" value="C:cytosol"/>
    <property type="evidence" value="ECO:0007669"/>
    <property type="project" value="TreeGrafter"/>
</dbReference>
<dbReference type="GO" id="GO:0004798">
    <property type="term" value="F:dTMP kinase activity"/>
    <property type="evidence" value="ECO:0007669"/>
    <property type="project" value="UniProtKB-UniRule"/>
</dbReference>
<dbReference type="GO" id="GO:0006233">
    <property type="term" value="P:dTDP biosynthetic process"/>
    <property type="evidence" value="ECO:0007669"/>
    <property type="project" value="InterPro"/>
</dbReference>
<accession>A0AA96RDQ9</accession>
<keyword evidence="4 11" id="KW-0808">Transferase</keyword>
<feature type="domain" description="Thymidylate kinase-like" evidence="12">
    <location>
        <begin position="8"/>
        <end position="203"/>
    </location>
</feature>
<dbReference type="PANTHER" id="PTHR10344:SF4">
    <property type="entry name" value="UMP-CMP KINASE 2, MITOCHONDRIAL"/>
    <property type="match status" value="1"/>
</dbReference>
<dbReference type="FunFam" id="3.40.50.300:FF:000225">
    <property type="entry name" value="Thymidylate kinase"/>
    <property type="match status" value="1"/>
</dbReference>
<dbReference type="CDD" id="cd01672">
    <property type="entry name" value="TMPK"/>
    <property type="match status" value="1"/>
</dbReference>
<dbReference type="EMBL" id="CP130318">
    <property type="protein sequence ID" value="WNQ11650.1"/>
    <property type="molecule type" value="Genomic_DNA"/>
</dbReference>
<evidence type="ECO:0000256" key="5">
    <source>
        <dbReference type="ARBA" id="ARBA00022727"/>
    </source>
</evidence>
<evidence type="ECO:0000259" key="12">
    <source>
        <dbReference type="Pfam" id="PF02223"/>
    </source>
</evidence>
<dbReference type="AlphaFoldDB" id="A0AA96RDQ9"/>
<gene>
    <name evidence="11 13" type="primary">tmk</name>
    <name evidence="13" type="ORF">MJA45_00815</name>
</gene>
<evidence type="ECO:0000256" key="11">
    <source>
        <dbReference type="HAMAP-Rule" id="MF_00165"/>
    </source>
</evidence>
<keyword evidence="5 11" id="KW-0545">Nucleotide biosynthesis</keyword>
<feature type="binding site" evidence="11">
    <location>
        <begin position="10"/>
        <end position="17"/>
    </location>
    <ligand>
        <name>ATP</name>
        <dbReference type="ChEBI" id="CHEBI:30616"/>
    </ligand>
</feature>